<dbReference type="InterPro" id="IPR038189">
    <property type="entry name" value="Cdc37_Hsp90-bd_sf"/>
</dbReference>
<dbReference type="GO" id="GO:0019901">
    <property type="term" value="F:protein kinase binding"/>
    <property type="evidence" value="ECO:0007669"/>
    <property type="project" value="InterPro"/>
</dbReference>
<gene>
    <name evidence="10" type="ORF">PDIGIT_LOCUS14216</name>
</gene>
<keyword evidence="11" id="KW-1185">Reference proteome</keyword>
<evidence type="ECO:0000259" key="7">
    <source>
        <dbReference type="SMART" id="SM01069"/>
    </source>
</evidence>
<dbReference type="PANTHER" id="PTHR12800">
    <property type="entry name" value="CDC37-RELATED"/>
    <property type="match status" value="1"/>
</dbReference>
<dbReference type="FunFam" id="1.20.58.610:FF:000002">
    <property type="entry name" value="Hsp90 co-chaperone Cdc37, putative"/>
    <property type="match status" value="1"/>
</dbReference>
<dbReference type="Pfam" id="PF08564">
    <property type="entry name" value="CDC37_C"/>
    <property type="match status" value="1"/>
</dbReference>
<reference evidence="10" key="1">
    <citation type="submission" date="2023-01" db="EMBL/GenBank/DDBJ databases">
        <authorList>
            <person name="Van Ghelder C."/>
            <person name="Rancurel C."/>
        </authorList>
    </citation>
    <scope>NUCLEOTIDE SEQUENCE</scope>
    <source>
        <strain evidence="10">CNCM I-4278</strain>
    </source>
</reference>
<feature type="compositionally biased region" description="Low complexity" evidence="6">
    <location>
        <begin position="204"/>
        <end position="217"/>
    </location>
</feature>
<feature type="domain" description="Cdc37 Hsp90 binding" evidence="8">
    <location>
        <begin position="199"/>
        <end position="388"/>
    </location>
</feature>
<dbReference type="Pfam" id="PF03234">
    <property type="entry name" value="CDC37_N"/>
    <property type="match status" value="1"/>
</dbReference>
<evidence type="ECO:0000256" key="6">
    <source>
        <dbReference type="SAM" id="MobiDB-lite"/>
    </source>
</evidence>
<evidence type="ECO:0000313" key="11">
    <source>
        <dbReference type="Proteomes" id="UP001152607"/>
    </source>
</evidence>
<dbReference type="GO" id="GO:0005737">
    <property type="term" value="C:cytoplasm"/>
    <property type="evidence" value="ECO:0007669"/>
    <property type="project" value="UniProtKB-SubCell"/>
</dbReference>
<feature type="compositionally biased region" description="Basic and acidic residues" evidence="6">
    <location>
        <begin position="184"/>
        <end position="196"/>
    </location>
</feature>
<dbReference type="GO" id="GO:0050821">
    <property type="term" value="P:protein stabilization"/>
    <property type="evidence" value="ECO:0007669"/>
    <property type="project" value="TreeGrafter"/>
</dbReference>
<dbReference type="InterPro" id="IPR013874">
    <property type="entry name" value="Cdc37_Hsp90-bd"/>
</dbReference>
<comment type="subcellular location">
    <subcellularLocation>
        <location evidence="1">Cytoplasm</location>
    </subcellularLocation>
</comment>
<dbReference type="Pfam" id="PF08565">
    <property type="entry name" value="CDC37_M"/>
    <property type="match status" value="1"/>
</dbReference>
<dbReference type="GO" id="GO:0031072">
    <property type="term" value="F:heat shock protein binding"/>
    <property type="evidence" value="ECO:0007669"/>
    <property type="project" value="TreeGrafter"/>
</dbReference>
<sequence length="516" mass="57882">MVINYSKWDALELSDDSDIEVHPNVDKKSFIRAKQTQIHQERDHRRHQIKTLQYERIINDGFTERIDRLLTALKSHKDKASNGDDSTKTDQLVFQSMMEGMMASGEDRPPPPPEGVHEHIKEKPTYPQMLASLIDEVKKEVDAKKADENITRLDQFIEVIDSHKARVVDLQKQLFAKLAELEKEDKKHITSDDIRDGFNYSNVKQQPQQPSPSASAPKKSETTVELLNSPSSSRPSASRTDTDESSGAEADIEEGTTADDDDNVEASPLAQKFAKIPRGDWSTYFSFLNQYPNLLTEKETDGLLVEAFNSELEGKPKHAKQCVHAGLLLQYCRQLGGRDGVALFFKRVQSKDHQAYKMFHDDVDSTYGRIHVRAAEIKKEREEAPTEGVEQIQLHAVDPNTTISISVPPEVPTSTEPEVREAEKAARAVYDAFPPGLQRALTSGSLDEVNKVLAKMSVDEAEEVVEKLGEGGMLSLEQGVVDATTDEGRKVMEEIERTHKMPGQQEPQLNSVEEVD</sequence>
<dbReference type="PANTHER" id="PTHR12800:SF4">
    <property type="entry name" value="HSP90 CO-CHAPERONE CDC37"/>
    <property type="match status" value="1"/>
</dbReference>
<dbReference type="OrthoDB" id="440202at2759"/>
<accession>A0A9W4XRK5</accession>
<organism evidence="10 11">
    <name type="scientific">Periconia digitata</name>
    <dbReference type="NCBI Taxonomy" id="1303443"/>
    <lineage>
        <taxon>Eukaryota</taxon>
        <taxon>Fungi</taxon>
        <taxon>Dikarya</taxon>
        <taxon>Ascomycota</taxon>
        <taxon>Pezizomycotina</taxon>
        <taxon>Dothideomycetes</taxon>
        <taxon>Pleosporomycetidae</taxon>
        <taxon>Pleosporales</taxon>
        <taxon>Massarineae</taxon>
        <taxon>Periconiaceae</taxon>
        <taxon>Periconia</taxon>
    </lineage>
</organism>
<evidence type="ECO:0000313" key="10">
    <source>
        <dbReference type="EMBL" id="CAI6341028.1"/>
    </source>
</evidence>
<dbReference type="InterPro" id="IPR004918">
    <property type="entry name" value="Cdc37"/>
</dbReference>
<comment type="caution">
    <text evidence="10">The sequence shown here is derived from an EMBL/GenBank/DDBJ whole genome shotgun (WGS) entry which is preliminary data.</text>
</comment>
<feature type="domain" description="Cdc37 N-terminal" evidence="9">
    <location>
        <begin position="2"/>
        <end position="201"/>
    </location>
</feature>
<evidence type="ECO:0000256" key="4">
    <source>
        <dbReference type="ARBA" id="ARBA00023186"/>
    </source>
</evidence>
<protein>
    <recommendedName>
        <fullName evidence="5">Hsp90 chaperone protein kinase-targeting subunit</fullName>
    </recommendedName>
</protein>
<feature type="compositionally biased region" description="Polar residues" evidence="6">
    <location>
        <begin position="505"/>
        <end position="516"/>
    </location>
</feature>
<name>A0A9W4XRK5_9PLEO</name>
<keyword evidence="3" id="KW-0963">Cytoplasm</keyword>
<evidence type="ECO:0000256" key="2">
    <source>
        <dbReference type="ARBA" id="ARBA00006222"/>
    </source>
</evidence>
<dbReference type="AlphaFoldDB" id="A0A9W4XRK5"/>
<dbReference type="Gene3D" id="1.20.58.610">
    <property type="entry name" value="Cdc37, Hsp90 binding domain"/>
    <property type="match status" value="1"/>
</dbReference>
<dbReference type="SMART" id="SM01069">
    <property type="entry name" value="CDC37_C"/>
    <property type="match status" value="1"/>
</dbReference>
<dbReference type="InterPro" id="IPR013855">
    <property type="entry name" value="Cdc37_N_dom"/>
</dbReference>
<evidence type="ECO:0000256" key="3">
    <source>
        <dbReference type="ARBA" id="ARBA00022490"/>
    </source>
</evidence>
<dbReference type="GO" id="GO:0051087">
    <property type="term" value="F:protein-folding chaperone binding"/>
    <property type="evidence" value="ECO:0007669"/>
    <property type="project" value="TreeGrafter"/>
</dbReference>
<feature type="region of interest" description="Disordered" evidence="6">
    <location>
        <begin position="184"/>
        <end position="264"/>
    </location>
</feature>
<dbReference type="InterPro" id="IPR013873">
    <property type="entry name" value="Cdc37_C"/>
</dbReference>
<proteinExistence type="inferred from homology"/>
<dbReference type="GO" id="GO:0051082">
    <property type="term" value="F:unfolded protein binding"/>
    <property type="evidence" value="ECO:0007669"/>
    <property type="project" value="TreeGrafter"/>
</dbReference>
<feature type="compositionally biased region" description="Acidic residues" evidence="6">
    <location>
        <begin position="243"/>
        <end position="264"/>
    </location>
</feature>
<evidence type="ECO:0000256" key="1">
    <source>
        <dbReference type="ARBA" id="ARBA00004496"/>
    </source>
</evidence>
<dbReference type="SMART" id="SM01071">
    <property type="entry name" value="CDC37_N"/>
    <property type="match status" value="1"/>
</dbReference>
<feature type="domain" description="Cdc37 C-terminal" evidence="7">
    <location>
        <begin position="405"/>
        <end position="506"/>
    </location>
</feature>
<evidence type="ECO:0000259" key="9">
    <source>
        <dbReference type="SMART" id="SM01071"/>
    </source>
</evidence>
<dbReference type="EMBL" id="CAOQHR010000011">
    <property type="protein sequence ID" value="CAI6341028.1"/>
    <property type="molecule type" value="Genomic_DNA"/>
</dbReference>
<feature type="compositionally biased region" description="Low complexity" evidence="6">
    <location>
        <begin position="229"/>
        <end position="239"/>
    </location>
</feature>
<dbReference type="GO" id="GO:0006457">
    <property type="term" value="P:protein folding"/>
    <property type="evidence" value="ECO:0007669"/>
    <property type="project" value="TreeGrafter"/>
</dbReference>
<dbReference type="Proteomes" id="UP001152607">
    <property type="component" value="Unassembled WGS sequence"/>
</dbReference>
<dbReference type="SUPFAM" id="SSF101391">
    <property type="entry name" value="Hsp90 co-chaperone CDC37"/>
    <property type="match status" value="1"/>
</dbReference>
<evidence type="ECO:0000256" key="5">
    <source>
        <dbReference type="ARBA" id="ARBA00031396"/>
    </source>
</evidence>
<evidence type="ECO:0000259" key="8">
    <source>
        <dbReference type="SMART" id="SM01070"/>
    </source>
</evidence>
<comment type="similarity">
    <text evidence="2">Belongs to the CDC37 family.</text>
</comment>
<feature type="region of interest" description="Disordered" evidence="6">
    <location>
        <begin position="496"/>
        <end position="516"/>
    </location>
</feature>
<dbReference type="SMART" id="SM01070">
    <property type="entry name" value="CDC37_M"/>
    <property type="match status" value="1"/>
</dbReference>
<keyword evidence="4" id="KW-0143">Chaperone</keyword>